<keyword evidence="2" id="KW-0436">Ligase</keyword>
<gene>
    <name evidence="2 3" type="primary">gatC</name>
    <name evidence="3" type="ORF">GS601_20090</name>
</gene>
<keyword evidence="2" id="KW-0067">ATP-binding</keyword>
<sequence>MIDREQVQKVAHLARLKLTPDEEEQFTTQLNDILDYFEQLSELDVTDVQPTTRAIDVSNVVRPDHHQPYGQREALLENAPDRDGEFFKVPKIVTGD</sequence>
<comment type="caution">
    <text evidence="3">The sequence shown here is derived from an EMBL/GenBank/DDBJ whole genome shotgun (WGS) entry which is preliminary data.</text>
</comment>
<dbReference type="GO" id="GO:0050567">
    <property type="term" value="F:glutaminyl-tRNA synthase (glutamine-hydrolyzing) activity"/>
    <property type="evidence" value="ECO:0007669"/>
    <property type="project" value="UniProtKB-UniRule"/>
</dbReference>
<comment type="similarity">
    <text evidence="2">Belongs to the GatC family.</text>
</comment>
<comment type="catalytic activity">
    <reaction evidence="2">
        <text>L-glutamyl-tRNA(Gln) + L-glutamine + ATP + H2O = L-glutaminyl-tRNA(Gln) + L-glutamate + ADP + phosphate + H(+)</text>
        <dbReference type="Rhea" id="RHEA:17521"/>
        <dbReference type="Rhea" id="RHEA-COMP:9681"/>
        <dbReference type="Rhea" id="RHEA-COMP:9684"/>
        <dbReference type="ChEBI" id="CHEBI:15377"/>
        <dbReference type="ChEBI" id="CHEBI:15378"/>
        <dbReference type="ChEBI" id="CHEBI:29985"/>
        <dbReference type="ChEBI" id="CHEBI:30616"/>
        <dbReference type="ChEBI" id="CHEBI:43474"/>
        <dbReference type="ChEBI" id="CHEBI:58359"/>
        <dbReference type="ChEBI" id="CHEBI:78520"/>
        <dbReference type="ChEBI" id="CHEBI:78521"/>
        <dbReference type="ChEBI" id="CHEBI:456216"/>
    </reaction>
</comment>
<comment type="catalytic activity">
    <reaction evidence="2">
        <text>L-aspartyl-tRNA(Asn) + L-glutamine + ATP + H2O = L-asparaginyl-tRNA(Asn) + L-glutamate + ADP + phosphate + 2 H(+)</text>
        <dbReference type="Rhea" id="RHEA:14513"/>
        <dbReference type="Rhea" id="RHEA-COMP:9674"/>
        <dbReference type="Rhea" id="RHEA-COMP:9677"/>
        <dbReference type="ChEBI" id="CHEBI:15377"/>
        <dbReference type="ChEBI" id="CHEBI:15378"/>
        <dbReference type="ChEBI" id="CHEBI:29985"/>
        <dbReference type="ChEBI" id="CHEBI:30616"/>
        <dbReference type="ChEBI" id="CHEBI:43474"/>
        <dbReference type="ChEBI" id="CHEBI:58359"/>
        <dbReference type="ChEBI" id="CHEBI:78515"/>
        <dbReference type="ChEBI" id="CHEBI:78516"/>
        <dbReference type="ChEBI" id="CHEBI:456216"/>
    </reaction>
</comment>
<accession>A0A8J7Z376</accession>
<dbReference type="GO" id="GO:0070681">
    <property type="term" value="P:glutaminyl-tRNAGln biosynthesis via transamidation"/>
    <property type="evidence" value="ECO:0007669"/>
    <property type="project" value="TreeGrafter"/>
</dbReference>
<comment type="function">
    <text evidence="2">Allows the formation of correctly charged Asn-tRNA(Asn) or Gln-tRNA(Gln) through the transamidation of misacylated Asp-tRNA(Asn) or Glu-tRNA(Gln) in organisms which lack either or both of asparaginyl-tRNA or glutaminyl-tRNA synthetases. The reaction takes place in the presence of glutamine and ATP through an activated phospho-Asp-tRNA(Asn) or phospho-Glu-tRNA(Gln).</text>
</comment>
<dbReference type="Proteomes" id="UP000646053">
    <property type="component" value="Unassembled WGS sequence"/>
</dbReference>
<dbReference type="PANTHER" id="PTHR15004:SF0">
    <property type="entry name" value="GLUTAMYL-TRNA(GLN) AMIDOTRANSFERASE SUBUNIT C, MITOCHONDRIAL"/>
    <property type="match status" value="1"/>
</dbReference>
<organism evidence="3 4">
    <name type="scientific">Myxacorys almedinensis A</name>
    <dbReference type="NCBI Taxonomy" id="2690445"/>
    <lineage>
        <taxon>Bacteria</taxon>
        <taxon>Bacillati</taxon>
        <taxon>Cyanobacteriota</taxon>
        <taxon>Cyanophyceae</taxon>
        <taxon>Leptolyngbyales</taxon>
        <taxon>Leptolyngbyaceae</taxon>
        <taxon>Myxacorys</taxon>
        <taxon>Myxacorys almedinensis</taxon>
    </lineage>
</organism>
<keyword evidence="1 2" id="KW-0648">Protein biosynthesis</keyword>
<keyword evidence="4" id="KW-1185">Reference proteome</keyword>
<dbReference type="PANTHER" id="PTHR15004">
    <property type="entry name" value="GLUTAMYL-TRNA(GLN) AMIDOTRANSFERASE SUBUNIT C, MITOCHONDRIAL"/>
    <property type="match status" value="1"/>
</dbReference>
<dbReference type="InterPro" id="IPR036113">
    <property type="entry name" value="Asp/Glu-ADT_sf_sub_c"/>
</dbReference>
<dbReference type="RefSeq" id="WP_162425085.1">
    <property type="nucleotide sequence ID" value="NZ_WVIE01000033.1"/>
</dbReference>
<dbReference type="NCBIfam" id="TIGR00135">
    <property type="entry name" value="gatC"/>
    <property type="match status" value="1"/>
</dbReference>
<dbReference type="AlphaFoldDB" id="A0A8J7Z376"/>
<evidence type="ECO:0000313" key="3">
    <source>
        <dbReference type="EMBL" id="NDJ19557.1"/>
    </source>
</evidence>
<dbReference type="EMBL" id="WVIE01000033">
    <property type="protein sequence ID" value="NDJ19557.1"/>
    <property type="molecule type" value="Genomic_DNA"/>
</dbReference>
<evidence type="ECO:0000256" key="1">
    <source>
        <dbReference type="ARBA" id="ARBA00022917"/>
    </source>
</evidence>
<dbReference type="GO" id="GO:0005524">
    <property type="term" value="F:ATP binding"/>
    <property type="evidence" value="ECO:0007669"/>
    <property type="project" value="UniProtKB-KW"/>
</dbReference>
<protein>
    <recommendedName>
        <fullName evidence="2">Aspartyl/glutamyl-tRNA(Asn/Gln) amidotransferase subunit C</fullName>
        <shortName evidence="2">Asp/Glu-ADT subunit C</shortName>
        <ecNumber evidence="2">6.3.5.-</ecNumber>
    </recommendedName>
</protein>
<dbReference type="HAMAP" id="MF_00122">
    <property type="entry name" value="GatC"/>
    <property type="match status" value="1"/>
</dbReference>
<dbReference type="GO" id="GO:0006412">
    <property type="term" value="P:translation"/>
    <property type="evidence" value="ECO:0007669"/>
    <property type="project" value="UniProtKB-UniRule"/>
</dbReference>
<dbReference type="EC" id="6.3.5.-" evidence="2"/>
<evidence type="ECO:0000256" key="2">
    <source>
        <dbReference type="HAMAP-Rule" id="MF_00122"/>
    </source>
</evidence>
<dbReference type="Pfam" id="PF02686">
    <property type="entry name" value="GatC"/>
    <property type="match status" value="1"/>
</dbReference>
<comment type="subunit">
    <text evidence="2">Heterotrimer of A, B and C subunits.</text>
</comment>
<reference evidence="3" key="1">
    <citation type="submission" date="2019-12" db="EMBL/GenBank/DDBJ databases">
        <title>High-Quality draft genome sequences of three cyanobacteria isolated from the limestone walls of the Old Cathedral of Coimbra.</title>
        <authorList>
            <person name="Tiago I."/>
            <person name="Soares F."/>
            <person name="Portugal A."/>
        </authorList>
    </citation>
    <scope>NUCLEOTIDE SEQUENCE</scope>
    <source>
        <strain evidence="3">A</strain>
    </source>
</reference>
<keyword evidence="2" id="KW-0547">Nucleotide-binding</keyword>
<name>A0A8J7Z376_9CYAN</name>
<dbReference type="GO" id="GO:0006450">
    <property type="term" value="P:regulation of translational fidelity"/>
    <property type="evidence" value="ECO:0007669"/>
    <property type="project" value="InterPro"/>
</dbReference>
<evidence type="ECO:0000313" key="4">
    <source>
        <dbReference type="Proteomes" id="UP000646053"/>
    </source>
</evidence>
<dbReference type="SUPFAM" id="SSF141000">
    <property type="entry name" value="Glu-tRNAGln amidotransferase C subunit"/>
    <property type="match status" value="1"/>
</dbReference>
<dbReference type="InterPro" id="IPR003837">
    <property type="entry name" value="GatC"/>
</dbReference>
<proteinExistence type="inferred from homology"/>
<dbReference type="Gene3D" id="1.10.20.60">
    <property type="entry name" value="Glu-tRNAGln amidotransferase C subunit, N-terminal domain"/>
    <property type="match status" value="1"/>
</dbReference>